<dbReference type="RefSeq" id="WP_103202783.1">
    <property type="nucleotide sequence ID" value="NZ_CVTD020000016.1"/>
</dbReference>
<gene>
    <name evidence="2" type="ORF">HHT355_1469</name>
</gene>
<keyword evidence="3" id="KW-1185">Reference proteome</keyword>
<dbReference type="Proteomes" id="UP000236497">
    <property type="component" value="Unassembled WGS sequence"/>
</dbReference>
<evidence type="ECO:0000313" key="2">
    <source>
        <dbReference type="EMBL" id="CRZ34670.1"/>
    </source>
</evidence>
<reference evidence="2 3" key="1">
    <citation type="submission" date="2015-06" db="EMBL/GenBank/DDBJ databases">
        <authorList>
            <person name="Wibberg Daniel"/>
        </authorList>
    </citation>
    <scope>NUCLEOTIDE SEQUENCE [LARGE SCALE GENOMIC DNA]</scope>
    <source>
        <strain evidence="2 3">T3/55T</strain>
    </source>
</reference>
<accession>A0A0H5SHW6</accession>
<feature type="transmembrane region" description="Helical" evidence="1">
    <location>
        <begin position="218"/>
        <end position="234"/>
    </location>
</feature>
<keyword evidence="1" id="KW-0812">Transmembrane</keyword>
<dbReference type="AlphaFoldDB" id="A0A0H5SHW6"/>
<keyword evidence="1" id="KW-0472">Membrane</keyword>
<proteinExistence type="predicted"/>
<feature type="transmembrane region" description="Helical" evidence="1">
    <location>
        <begin position="48"/>
        <end position="70"/>
    </location>
</feature>
<feature type="transmembrane region" description="Helical" evidence="1">
    <location>
        <begin position="169"/>
        <end position="190"/>
    </location>
</feature>
<feature type="transmembrane region" description="Helical" evidence="1">
    <location>
        <begin position="136"/>
        <end position="157"/>
    </location>
</feature>
<dbReference type="EMBL" id="CVTD020000016">
    <property type="protein sequence ID" value="CRZ34670.1"/>
    <property type="molecule type" value="Genomic_DNA"/>
</dbReference>
<organism evidence="2 3">
    <name type="scientific">Herbinix hemicellulosilytica</name>
    <dbReference type="NCBI Taxonomy" id="1564487"/>
    <lineage>
        <taxon>Bacteria</taxon>
        <taxon>Bacillati</taxon>
        <taxon>Bacillota</taxon>
        <taxon>Clostridia</taxon>
        <taxon>Lachnospirales</taxon>
        <taxon>Lachnospiraceae</taxon>
        <taxon>Herbinix</taxon>
    </lineage>
</organism>
<keyword evidence="1" id="KW-1133">Transmembrane helix</keyword>
<evidence type="ECO:0000256" key="1">
    <source>
        <dbReference type="SAM" id="Phobius"/>
    </source>
</evidence>
<feature type="transmembrane region" description="Helical" evidence="1">
    <location>
        <begin position="12"/>
        <end position="33"/>
    </location>
</feature>
<feature type="transmembrane region" description="Helical" evidence="1">
    <location>
        <begin position="91"/>
        <end position="109"/>
    </location>
</feature>
<name>A0A0H5SHW6_HERHM</name>
<dbReference type="OrthoDB" id="48176at2"/>
<protein>
    <submittedName>
        <fullName evidence="2">Putative membrane protein</fullName>
    </submittedName>
</protein>
<sequence length="235" mass="26557">MDRISKEREKQLSVDLWIILLTSVIALGIYTVLGNNINKFIKDDSVNIILRVLSIGVFQFGVAGLGSVIVSIIRKDSFLNHGLNTKNLIKALVLSLVFCIPEFAFRLYIGEIHKWVPFIKVNTTAEILSSGFPWNVLGMLITATCWGFFEGFNYVIIRDKLSELMPSKYKYFDWGALICALVCILIHGMIGITPKSIIEMTVTMFLIYGMLIVRKITGNAWGCVLVFLVYWNAFD</sequence>
<evidence type="ECO:0000313" key="3">
    <source>
        <dbReference type="Proteomes" id="UP000236497"/>
    </source>
</evidence>